<dbReference type="Gene3D" id="2.60.120.1290">
    <property type="match status" value="1"/>
</dbReference>
<evidence type="ECO:0000313" key="2">
    <source>
        <dbReference type="Proteomes" id="UP001609376"/>
    </source>
</evidence>
<keyword evidence="2" id="KW-1185">Reference proteome</keyword>
<dbReference type="Gene3D" id="3.40.50.200">
    <property type="entry name" value="Peptidase S8/S53 domain"/>
    <property type="match status" value="1"/>
</dbReference>
<evidence type="ECO:0008006" key="3">
    <source>
        <dbReference type="Google" id="ProtNLM"/>
    </source>
</evidence>
<dbReference type="Proteomes" id="UP001609376">
    <property type="component" value="Unassembled WGS sequence"/>
</dbReference>
<dbReference type="SUPFAM" id="SSF52743">
    <property type="entry name" value="Subtilisin-like"/>
    <property type="match status" value="1"/>
</dbReference>
<dbReference type="RefSeq" id="WP_395135268.1">
    <property type="nucleotide sequence ID" value="NZ_JBIMPR010000015.1"/>
</dbReference>
<gene>
    <name evidence="1" type="ORF">ACHFJ0_18535</name>
</gene>
<dbReference type="EMBL" id="JBIMPR010000015">
    <property type="protein sequence ID" value="MFH5776240.1"/>
    <property type="molecule type" value="Genomic_DNA"/>
</dbReference>
<accession>A0ABW7LSJ4</accession>
<comment type="caution">
    <text evidence="1">The sequence shown here is derived from an EMBL/GenBank/DDBJ whole genome shotgun (WGS) entry which is preliminary data.</text>
</comment>
<name>A0ABW7LSJ4_9RHOB</name>
<organism evidence="1 2">
    <name type="scientific">Paracoccus broussonetiae subsp. drimophilus</name>
    <dbReference type="NCBI Taxonomy" id="3373869"/>
    <lineage>
        <taxon>Bacteria</taxon>
        <taxon>Pseudomonadati</taxon>
        <taxon>Pseudomonadota</taxon>
        <taxon>Alphaproteobacteria</taxon>
        <taxon>Rhodobacterales</taxon>
        <taxon>Paracoccaceae</taxon>
        <taxon>Paracoccus</taxon>
        <taxon>Paracoccus broussonetiae</taxon>
    </lineage>
</organism>
<protein>
    <recommendedName>
        <fullName evidence="3">Peptidase S8/S53 domain-containing protein</fullName>
    </recommendedName>
</protein>
<sequence>MIAQETFFSDPELLRDLWQKLPRMTPDDRACGTQMHRSHDLLSPQALPKDPDSAVIVAVIDHAIPFAHRLLTVGPGHYSRAASTWVMDAPQVLPREDIPFGQEYRGAELDALRGAGEPHPLDDDAIYRKLCLLDPARPTRWLMRAASHGAGVAGTAGGHDPLDPKGRARPLLAVGLPDWALADTTGAAMPMLMQAAVIFIISRARMLARQISHAAGQQIRPPLVVNISLGLTAGSRDGHSLIERMQDALSDGPVPELGQVHFVLASGNSRQQQLHAVLTPGQQIGWQLLPDDRTPSELQVWSAPLPAGSAPIGLGVAMPGRGIVRTTFTAPQGPGTQVARLRDGQGRELARLTLQAMERGQKLRQCLSLIAPATVTEEAGKVVAPPGTWRIELLPTSPGPCELVIQRDDRLIGFPRAGRQSRLIERGYSPRDASGQWKGRDPDPPEFMIRRDGTLNSYAWGGWQIRCGGVFAGDLGDPGYGSLLGGGDAGDAVTPSDRGPALAGMTVPGNRGIAMQEMGGTSIAAPRLTRWLADRMAMADPPRTRAEVIAAIRAAARSARPVPYLDPHLPWERRDS</sequence>
<proteinExistence type="predicted"/>
<reference evidence="1 2" key="1">
    <citation type="submission" date="2024-10" db="EMBL/GenBank/DDBJ databases">
        <title>Paracoccus drimophilus sp. nov., a novel bacterium from corn roots in Hunan.</title>
        <authorList>
            <person name="Li X."/>
        </authorList>
    </citation>
    <scope>NUCLEOTIDE SEQUENCE [LARGE SCALE GENOMIC DNA]</scope>
    <source>
        <strain evidence="1 2">NGMCC 1.201697</strain>
    </source>
</reference>
<evidence type="ECO:0000313" key="1">
    <source>
        <dbReference type="EMBL" id="MFH5776240.1"/>
    </source>
</evidence>
<dbReference type="InterPro" id="IPR036852">
    <property type="entry name" value="Peptidase_S8/S53_dom_sf"/>
</dbReference>